<keyword evidence="5" id="KW-1185">Reference proteome</keyword>
<gene>
    <name evidence="1" type="ORF">RZN69_17355</name>
    <name evidence="2" type="ORF">RZN69_17600</name>
    <name evidence="3" type="ORF">RZN69_17845</name>
    <name evidence="4" type="ORF">RZN69_18090</name>
</gene>
<evidence type="ECO:0000313" key="1">
    <source>
        <dbReference type="EMBL" id="WOO40389.1"/>
    </source>
</evidence>
<dbReference type="Pfam" id="PF05866">
    <property type="entry name" value="RusA"/>
    <property type="match status" value="1"/>
</dbReference>
<accession>A0AAQ3QV37</accession>
<protein>
    <submittedName>
        <fullName evidence="3">RusA family crossover junction endodeoxyribonuclease</fullName>
    </submittedName>
</protein>
<dbReference type="GO" id="GO:0006310">
    <property type="term" value="P:DNA recombination"/>
    <property type="evidence" value="ECO:0007669"/>
    <property type="project" value="InterPro"/>
</dbReference>
<dbReference type="Gene3D" id="3.30.1330.70">
    <property type="entry name" value="Holliday junction resolvase RusA"/>
    <property type="match status" value="1"/>
</dbReference>
<dbReference type="EMBL" id="CP136920">
    <property type="protein sequence ID" value="WOO40389.1"/>
    <property type="molecule type" value="Genomic_DNA"/>
</dbReference>
<dbReference type="InterPro" id="IPR036614">
    <property type="entry name" value="RusA-like_sf"/>
</dbReference>
<dbReference type="EMBL" id="CP136920">
    <property type="protein sequence ID" value="WOO40438.1"/>
    <property type="molecule type" value="Genomic_DNA"/>
</dbReference>
<evidence type="ECO:0000313" key="4">
    <source>
        <dbReference type="EMBL" id="WOO40536.1"/>
    </source>
</evidence>
<reference evidence="3 5" key="1">
    <citation type="submission" date="2023-10" db="EMBL/GenBank/DDBJ databases">
        <title>Rubellicoccus peritrichatus gen. nov., sp. nov., isolated from an algae of coral reef tank.</title>
        <authorList>
            <person name="Luo J."/>
        </authorList>
    </citation>
    <scope>NUCLEOTIDE SEQUENCE [LARGE SCALE GENOMIC DNA]</scope>
    <source>
        <strain evidence="3 5">CR14</strain>
    </source>
</reference>
<dbReference type="KEGG" id="puo:RZN69_17600"/>
<dbReference type="KEGG" id="puo:RZN69_18090"/>
<dbReference type="KEGG" id="puo:RZN69_17355"/>
<sequence length="123" mass="14184">MKPPTATHQEKQVMVENGKPIFFEPPKVKEARAKLMAHLGQHVPRSSMTGPLRVIVKWCFPLTGKRSHGQFKDTRPDAHNLNKLLFDCMTDLKFWNDDAQVASEIIEKFWSEKPGIFIQIEKL</sequence>
<proteinExistence type="predicted"/>
<dbReference type="InterPro" id="IPR008822">
    <property type="entry name" value="Endonuclease_RusA-like"/>
</dbReference>
<dbReference type="GO" id="GO:0000287">
    <property type="term" value="F:magnesium ion binding"/>
    <property type="evidence" value="ECO:0007669"/>
    <property type="project" value="InterPro"/>
</dbReference>
<evidence type="ECO:0000313" key="3">
    <source>
        <dbReference type="EMBL" id="WOO40487.1"/>
    </source>
</evidence>
<dbReference type="AlphaFoldDB" id="A0AAQ3QV37"/>
<dbReference type="SUPFAM" id="SSF103084">
    <property type="entry name" value="Holliday junction resolvase RusA"/>
    <property type="match status" value="1"/>
</dbReference>
<dbReference type="EMBL" id="CP136920">
    <property type="protein sequence ID" value="WOO40536.1"/>
    <property type="molecule type" value="Genomic_DNA"/>
</dbReference>
<organism evidence="3 5">
    <name type="scientific">Rubellicoccus peritrichatus</name>
    <dbReference type="NCBI Taxonomy" id="3080537"/>
    <lineage>
        <taxon>Bacteria</taxon>
        <taxon>Pseudomonadati</taxon>
        <taxon>Verrucomicrobiota</taxon>
        <taxon>Opitutia</taxon>
        <taxon>Puniceicoccales</taxon>
        <taxon>Cerasicoccaceae</taxon>
        <taxon>Rubellicoccus</taxon>
    </lineage>
</organism>
<dbReference type="Proteomes" id="UP001304300">
    <property type="component" value="Chromosome"/>
</dbReference>
<evidence type="ECO:0000313" key="5">
    <source>
        <dbReference type="Proteomes" id="UP001304300"/>
    </source>
</evidence>
<dbReference type="GO" id="GO:0006281">
    <property type="term" value="P:DNA repair"/>
    <property type="evidence" value="ECO:0007669"/>
    <property type="project" value="InterPro"/>
</dbReference>
<dbReference type="EMBL" id="CP136920">
    <property type="protein sequence ID" value="WOO40487.1"/>
    <property type="molecule type" value="Genomic_DNA"/>
</dbReference>
<dbReference type="RefSeq" id="WP_317832617.1">
    <property type="nucleotide sequence ID" value="NZ_CP136920.1"/>
</dbReference>
<dbReference type="KEGG" id="puo:RZN69_17845"/>
<name>A0AAQ3QV37_9BACT</name>
<evidence type="ECO:0000313" key="2">
    <source>
        <dbReference type="EMBL" id="WOO40438.1"/>
    </source>
</evidence>